<evidence type="ECO:0000313" key="6">
    <source>
        <dbReference type="Proteomes" id="UP000305198"/>
    </source>
</evidence>
<dbReference type="InterPro" id="IPR021519">
    <property type="entry name" value="DUF3182"/>
</dbReference>
<dbReference type="Proteomes" id="UP000186904">
    <property type="component" value="Unassembled WGS sequence"/>
</dbReference>
<name>A0A1H9Q288_9GAMM</name>
<dbReference type="SUPFAM" id="SSF56059">
    <property type="entry name" value="Glutathione synthetase ATP-binding domain-like"/>
    <property type="match status" value="1"/>
</dbReference>
<keyword evidence="4" id="KW-1185">Reference proteome</keyword>
<proteinExistence type="predicted"/>
<dbReference type="AlphaFoldDB" id="A0A1H9Q288"/>
<accession>A0A1H9Q288</accession>
<evidence type="ECO:0000313" key="5">
    <source>
        <dbReference type="Proteomes" id="UP000186904"/>
    </source>
</evidence>
<evidence type="ECO:0000313" key="2">
    <source>
        <dbReference type="EMBL" id="SFL69492.1"/>
    </source>
</evidence>
<dbReference type="EMBL" id="FOGN01000001">
    <property type="protein sequence ID" value="SER54528.1"/>
    <property type="molecule type" value="Genomic_DNA"/>
</dbReference>
<dbReference type="OrthoDB" id="8648979at2"/>
<dbReference type="RefSeq" id="WP_074777957.1">
    <property type="nucleotide sequence ID" value="NZ_FOGN01000001.1"/>
</dbReference>
<protein>
    <submittedName>
        <fullName evidence="3">DUF3182 family protein</fullName>
    </submittedName>
</protein>
<evidence type="ECO:0000313" key="1">
    <source>
        <dbReference type="EMBL" id="SER54528.1"/>
    </source>
</evidence>
<reference evidence="3 6" key="2">
    <citation type="submission" date="2019-04" db="EMBL/GenBank/DDBJ databases">
        <title>Crypto-aerobic microbial life in anoxic (sulfidic) marine sediments.</title>
        <authorList>
            <person name="Bhattacharya S."/>
            <person name="Roy C."/>
            <person name="Mondal N."/>
            <person name="Sarkar J."/>
            <person name="Mandal S."/>
            <person name="Rameez M.J."/>
            <person name="Ghosh W."/>
        </authorList>
    </citation>
    <scope>NUCLEOTIDE SEQUENCE [LARGE SCALE GENOMIC DNA]</scope>
    <source>
        <strain evidence="3 6">SBBB</strain>
    </source>
</reference>
<reference evidence="4 5" key="1">
    <citation type="submission" date="2016-10" db="EMBL/GenBank/DDBJ databases">
        <authorList>
            <person name="de Groot N.N."/>
        </authorList>
    </citation>
    <scope>NUCLEOTIDE SEQUENCE [LARGE SCALE GENOMIC DNA]</scope>
    <source>
        <strain evidence="2 4">CGMCC 1.9095</strain>
        <strain evidence="1 5">DSM 22558</strain>
    </source>
</reference>
<sequence>MDRLSSPGKSALALLITEELESDHEAHVRRHLAEQLAGVLGLRFTGVRHGRQLDETDIYVIPDATLVTPQPGIRSDQDLYGGVVARPFMASKAISHPLISSDAAAPDGWTERFMELAGDVVLPGYSAFNLDDALRAGAQLLQQGPIRVKVVQARAGRGQQVIHAMPELEKWLAQQDASRVRQDGVVLEVNLTSVRTFSVGQLRIGGMVISYFGCQNLTDANDGTAVYGGSDLWLVRGDYTALLREIPDPVARQLIHQAHRYEQAAEAAFPGFIASRRNCDVAVGRDPSGQQRSGVLEQSWRIGGASSAEVYALLAFVAEPALQRLQASSCEIYGEAPVIPPDVTLLYQGDASATGPITIGVRVTPWQQPVITSN</sequence>
<evidence type="ECO:0000313" key="3">
    <source>
        <dbReference type="EMBL" id="TKA90691.1"/>
    </source>
</evidence>
<dbReference type="Pfam" id="PF11379">
    <property type="entry name" value="DUF3182"/>
    <property type="match status" value="1"/>
</dbReference>
<dbReference type="Proteomes" id="UP000186599">
    <property type="component" value="Unassembled WGS sequence"/>
</dbReference>
<gene>
    <name evidence="3" type="ORF">FA869_11495</name>
    <name evidence="2" type="ORF">SAMN04487855_0753</name>
    <name evidence="1" type="ORF">SAMN05216589_0872</name>
</gene>
<dbReference type="EMBL" id="FOUA01000001">
    <property type="protein sequence ID" value="SFL69492.1"/>
    <property type="molecule type" value="Genomic_DNA"/>
</dbReference>
<dbReference type="Proteomes" id="UP000305198">
    <property type="component" value="Unassembled WGS sequence"/>
</dbReference>
<evidence type="ECO:0000313" key="4">
    <source>
        <dbReference type="Proteomes" id="UP000186599"/>
    </source>
</evidence>
<organism evidence="1 5">
    <name type="scientific">Halopseudomonas bauzanensis</name>
    <dbReference type="NCBI Taxonomy" id="653930"/>
    <lineage>
        <taxon>Bacteria</taxon>
        <taxon>Pseudomonadati</taxon>
        <taxon>Pseudomonadota</taxon>
        <taxon>Gammaproteobacteria</taxon>
        <taxon>Pseudomonadales</taxon>
        <taxon>Pseudomonadaceae</taxon>
        <taxon>Halopseudomonas</taxon>
    </lineage>
</organism>
<dbReference type="EMBL" id="SWAV01000004">
    <property type="protein sequence ID" value="TKA90691.1"/>
    <property type="molecule type" value="Genomic_DNA"/>
</dbReference>
<dbReference type="STRING" id="653930.SAMN05216589_0872"/>